<dbReference type="Proteomes" id="UP001231941">
    <property type="component" value="Unassembled WGS sequence"/>
</dbReference>
<feature type="transmembrane region" description="Helical" evidence="1">
    <location>
        <begin position="130"/>
        <end position="148"/>
    </location>
</feature>
<organism evidence="2 3">
    <name type="scientific">Chengkuizengella axinellae</name>
    <dbReference type="NCBI Taxonomy" id="3064388"/>
    <lineage>
        <taxon>Bacteria</taxon>
        <taxon>Bacillati</taxon>
        <taxon>Bacillota</taxon>
        <taxon>Bacilli</taxon>
        <taxon>Bacillales</taxon>
        <taxon>Paenibacillaceae</taxon>
        <taxon>Chengkuizengella</taxon>
    </lineage>
</organism>
<keyword evidence="1" id="KW-0472">Membrane</keyword>
<comment type="caution">
    <text evidence="2">The sequence shown here is derived from an EMBL/GenBank/DDBJ whole genome shotgun (WGS) entry which is preliminary data.</text>
</comment>
<feature type="transmembrane region" description="Helical" evidence="1">
    <location>
        <begin position="73"/>
        <end position="96"/>
    </location>
</feature>
<evidence type="ECO:0000313" key="2">
    <source>
        <dbReference type="EMBL" id="MDP5275191.1"/>
    </source>
</evidence>
<proteinExistence type="predicted"/>
<evidence type="ECO:0000256" key="1">
    <source>
        <dbReference type="SAM" id="Phobius"/>
    </source>
</evidence>
<sequence>MELLILVHVLSAVIGVGPIFFIPILLRKNQGIENLRFSMKTAKKLLLFPKTGGLTAVLTGILLILLSDYGSFYQLWLFGSLILYVAAQVILLGFIAPKQKKIALWLFDPKHKNETTIPQDIIQIRSKVNFLFYFAIALILIIFIFMILKPLAFV</sequence>
<dbReference type="Pfam" id="PF10027">
    <property type="entry name" value="DUF2269"/>
    <property type="match status" value="1"/>
</dbReference>
<gene>
    <name evidence="2" type="ORF">Q5Y73_13825</name>
</gene>
<keyword evidence="3" id="KW-1185">Reference proteome</keyword>
<accession>A0ABT9J0N3</accession>
<feature type="transmembrane region" description="Helical" evidence="1">
    <location>
        <begin position="6"/>
        <end position="26"/>
    </location>
</feature>
<dbReference type="InterPro" id="IPR018729">
    <property type="entry name" value="DUF2269_transmembrane"/>
</dbReference>
<evidence type="ECO:0000313" key="3">
    <source>
        <dbReference type="Proteomes" id="UP001231941"/>
    </source>
</evidence>
<dbReference type="RefSeq" id="WP_305992503.1">
    <property type="nucleotide sequence ID" value="NZ_JAVAMP010000006.1"/>
</dbReference>
<protein>
    <submittedName>
        <fullName evidence="2">DUF2269 family protein</fullName>
    </submittedName>
</protein>
<keyword evidence="1" id="KW-1133">Transmembrane helix</keyword>
<reference evidence="2 3" key="1">
    <citation type="submission" date="2023-08" db="EMBL/GenBank/DDBJ databases">
        <authorList>
            <person name="Park J.-S."/>
        </authorList>
    </citation>
    <scope>NUCLEOTIDE SEQUENCE [LARGE SCALE GENOMIC DNA]</scope>
    <source>
        <strain evidence="2 3">2205SS18-9</strain>
    </source>
</reference>
<feature type="transmembrane region" description="Helical" evidence="1">
    <location>
        <begin position="47"/>
        <end position="67"/>
    </location>
</feature>
<keyword evidence="1" id="KW-0812">Transmembrane</keyword>
<dbReference type="EMBL" id="JAVAMP010000006">
    <property type="protein sequence ID" value="MDP5275191.1"/>
    <property type="molecule type" value="Genomic_DNA"/>
</dbReference>
<name>A0ABT9J0N3_9BACL</name>